<feature type="transmembrane region" description="Helical" evidence="1">
    <location>
        <begin position="69"/>
        <end position="87"/>
    </location>
</feature>
<keyword evidence="2" id="KW-0695">RNA-directed DNA polymerase</keyword>
<gene>
    <name evidence="2" type="ORF">EPI10_015234</name>
</gene>
<keyword evidence="1" id="KW-0812">Transmembrane</keyword>
<dbReference type="Proteomes" id="UP000325315">
    <property type="component" value="Unassembled WGS sequence"/>
</dbReference>
<keyword evidence="2" id="KW-0548">Nucleotidyltransferase</keyword>
<dbReference type="EMBL" id="SMMG02000006">
    <property type="protein sequence ID" value="KAA3469447.1"/>
    <property type="molecule type" value="Genomic_DNA"/>
</dbReference>
<comment type="caution">
    <text evidence="2">The sequence shown here is derived from an EMBL/GenBank/DDBJ whole genome shotgun (WGS) entry which is preliminary data.</text>
</comment>
<keyword evidence="1" id="KW-0472">Membrane</keyword>
<reference evidence="3" key="1">
    <citation type="journal article" date="2019" name="Plant Biotechnol. J.">
        <title>Genome sequencing of the Australian wild diploid species Gossypium australe highlights disease resistance and delayed gland morphogenesis.</title>
        <authorList>
            <person name="Cai Y."/>
            <person name="Cai X."/>
            <person name="Wang Q."/>
            <person name="Wang P."/>
            <person name="Zhang Y."/>
            <person name="Cai C."/>
            <person name="Xu Y."/>
            <person name="Wang K."/>
            <person name="Zhou Z."/>
            <person name="Wang C."/>
            <person name="Geng S."/>
            <person name="Li B."/>
            <person name="Dong Q."/>
            <person name="Hou Y."/>
            <person name="Wang H."/>
            <person name="Ai P."/>
            <person name="Liu Z."/>
            <person name="Yi F."/>
            <person name="Sun M."/>
            <person name="An G."/>
            <person name="Cheng J."/>
            <person name="Zhang Y."/>
            <person name="Shi Q."/>
            <person name="Xie Y."/>
            <person name="Shi X."/>
            <person name="Chang Y."/>
            <person name="Huang F."/>
            <person name="Chen Y."/>
            <person name="Hong S."/>
            <person name="Mi L."/>
            <person name="Sun Q."/>
            <person name="Zhang L."/>
            <person name="Zhou B."/>
            <person name="Peng R."/>
            <person name="Zhang X."/>
            <person name="Liu F."/>
        </authorList>
    </citation>
    <scope>NUCLEOTIDE SEQUENCE [LARGE SCALE GENOMIC DNA]</scope>
    <source>
        <strain evidence="3">cv. PA1801</strain>
    </source>
</reference>
<proteinExistence type="predicted"/>
<sequence length="137" mass="15967">MKIKYYPRVDFMSASLGSYPYFTWHSIWGARSLLEKGTRWRIGNGEATNIWNDAWLPTPRDGRIKVQNINLIFFTLAILSILLVSGTQSDETIWRGDRSGEYTVNSGYKWLITEEIHLLGNNVTTHSKYVRNYFTRL</sequence>
<protein>
    <submittedName>
        <fullName evidence="2">Reverse transcriptase</fullName>
    </submittedName>
</protein>
<name>A0A5B6VK83_9ROSI</name>
<keyword evidence="1" id="KW-1133">Transmembrane helix</keyword>
<keyword evidence="3" id="KW-1185">Reference proteome</keyword>
<evidence type="ECO:0000313" key="3">
    <source>
        <dbReference type="Proteomes" id="UP000325315"/>
    </source>
</evidence>
<keyword evidence="2" id="KW-0808">Transferase</keyword>
<evidence type="ECO:0000313" key="2">
    <source>
        <dbReference type="EMBL" id="KAA3469447.1"/>
    </source>
</evidence>
<accession>A0A5B6VK83</accession>
<organism evidence="2 3">
    <name type="scientific">Gossypium australe</name>
    <dbReference type="NCBI Taxonomy" id="47621"/>
    <lineage>
        <taxon>Eukaryota</taxon>
        <taxon>Viridiplantae</taxon>
        <taxon>Streptophyta</taxon>
        <taxon>Embryophyta</taxon>
        <taxon>Tracheophyta</taxon>
        <taxon>Spermatophyta</taxon>
        <taxon>Magnoliopsida</taxon>
        <taxon>eudicotyledons</taxon>
        <taxon>Gunneridae</taxon>
        <taxon>Pentapetalae</taxon>
        <taxon>rosids</taxon>
        <taxon>malvids</taxon>
        <taxon>Malvales</taxon>
        <taxon>Malvaceae</taxon>
        <taxon>Malvoideae</taxon>
        <taxon>Gossypium</taxon>
    </lineage>
</organism>
<evidence type="ECO:0000256" key="1">
    <source>
        <dbReference type="SAM" id="Phobius"/>
    </source>
</evidence>
<dbReference type="GO" id="GO:0003964">
    <property type="term" value="F:RNA-directed DNA polymerase activity"/>
    <property type="evidence" value="ECO:0007669"/>
    <property type="project" value="UniProtKB-KW"/>
</dbReference>
<dbReference type="OrthoDB" id="1001780at2759"/>
<dbReference type="AlphaFoldDB" id="A0A5B6VK83"/>